<comment type="cofactor">
    <cofactor evidence="1">
        <name>FAD</name>
        <dbReference type="ChEBI" id="CHEBI:57692"/>
    </cofactor>
</comment>
<evidence type="ECO:0000313" key="10">
    <source>
        <dbReference type="Proteomes" id="UP000195953"/>
    </source>
</evidence>
<dbReference type="EMBL" id="LT853885">
    <property type="protein sequence ID" value="SMR01359.1"/>
    <property type="molecule type" value="Genomic_DNA"/>
</dbReference>
<dbReference type="EMBL" id="LT853882">
    <property type="protein sequence ID" value="SMQ97307.1"/>
    <property type="molecule type" value="Genomic_DNA"/>
</dbReference>
<evidence type="ECO:0000313" key="7">
    <source>
        <dbReference type="EMBL" id="SMQ97307.1"/>
    </source>
</evidence>
<dbReference type="InterPro" id="IPR051914">
    <property type="entry name" value="FAD-linked_OxidoTrans_Type4"/>
</dbReference>
<evidence type="ECO:0000313" key="9">
    <source>
        <dbReference type="Proteomes" id="UP000195877"/>
    </source>
</evidence>
<evidence type="ECO:0000259" key="6">
    <source>
        <dbReference type="PROSITE" id="PS51387"/>
    </source>
</evidence>
<comment type="similarity">
    <text evidence="2">Belongs to the FAD-binding oxidoreductase/transferase type 4 family.</text>
</comment>
<dbReference type="FunFam" id="1.10.45.10:FF:000001">
    <property type="entry name" value="D-lactate dehydrogenase mitochondrial"/>
    <property type="match status" value="1"/>
</dbReference>
<dbReference type="PROSITE" id="PS51387">
    <property type="entry name" value="FAD_PCMH"/>
    <property type="match status" value="1"/>
</dbReference>
<evidence type="ECO:0000256" key="1">
    <source>
        <dbReference type="ARBA" id="ARBA00001974"/>
    </source>
</evidence>
<sequence length="493" mass="51358">MLSELRWVWAAAYGRSARVEMHPARGTTGSCVMTDVLPAALAELLAARLGPDGWLTGADARRRYGEDDSRRWALPAAVALPRDTDDVVAIVQACRTHGVPIVARGAGTGTTGAAVPFSGGVVVSMARMNRILALRPEDRCAIVQPGLLNGELQQALQPHALFWPPDPSSAEICSIGGNLSTNAGGPRAVKYGATRDNVLGLVAVTGTGEVIRCGGAYTKNSTGYDLTHLLVGSEGTLAIIVEATLKLTPRAIAHAGLRALYRDASSAAAAVSRLMAQPTTPTMLEFMDASAIALLRRKGSDVPEAGAMLLIEADGDHDTLPYALQALHDAADGEGVLSLDVAADGSARDRLWAARRALSPALRTIKPGKVNEDVVVPVSRIPALVAGVEALAAEFALPIVAFGHAGNGNLHINIMYDPADADEDARAHAALPRLFALVLSLEGTLSGEHGIGVAKRDFMTQAFSAPTLAAMRAIKAALDPDGILNPGKVLPPL</sequence>
<dbReference type="Gene3D" id="3.30.70.2740">
    <property type="match status" value="1"/>
</dbReference>
<dbReference type="FunFam" id="3.30.70.2740:FF:000001">
    <property type="entry name" value="D-lactate dehydrogenase mitochondrial"/>
    <property type="match status" value="1"/>
</dbReference>
<dbReference type="GO" id="GO:0071949">
    <property type="term" value="F:FAD binding"/>
    <property type="evidence" value="ECO:0007669"/>
    <property type="project" value="InterPro"/>
</dbReference>
<dbReference type="PANTHER" id="PTHR42934:SF2">
    <property type="entry name" value="GLYCOLATE OXIDASE SUBUNIT GLCD"/>
    <property type="match status" value="1"/>
</dbReference>
<dbReference type="InterPro" id="IPR016166">
    <property type="entry name" value="FAD-bd_PCMH"/>
</dbReference>
<feature type="domain" description="FAD-binding PCMH-type" evidence="6">
    <location>
        <begin position="71"/>
        <end position="250"/>
    </location>
</feature>
<protein>
    <submittedName>
        <fullName evidence="7">FAD-linked oxidoreductase</fullName>
        <ecNumber evidence="7">1.-.-.-</ecNumber>
    </submittedName>
    <submittedName>
        <fullName evidence="8">Glycolate oxidase</fullName>
        <ecNumber evidence="8">1.1.1.28</ecNumber>
    </submittedName>
</protein>
<evidence type="ECO:0000313" key="8">
    <source>
        <dbReference type="EMBL" id="SMR01359.1"/>
    </source>
</evidence>
<dbReference type="AlphaFoldDB" id="A0A1Y6H1U8"/>
<evidence type="ECO:0000256" key="2">
    <source>
        <dbReference type="ARBA" id="ARBA00008000"/>
    </source>
</evidence>
<dbReference type="GO" id="GO:0008720">
    <property type="term" value="F:D-lactate dehydrogenase (NAD+) activity"/>
    <property type="evidence" value="ECO:0007669"/>
    <property type="project" value="UniProtKB-EC"/>
</dbReference>
<dbReference type="InterPro" id="IPR006094">
    <property type="entry name" value="Oxid_FAD_bind_N"/>
</dbReference>
<evidence type="ECO:0000256" key="3">
    <source>
        <dbReference type="ARBA" id="ARBA00022630"/>
    </source>
</evidence>
<evidence type="ECO:0000256" key="5">
    <source>
        <dbReference type="ARBA" id="ARBA00023002"/>
    </source>
</evidence>
<proteinExistence type="inferred from homology"/>
<reference evidence="7 9" key="1">
    <citation type="submission" date="2017-05" db="EMBL/GenBank/DDBJ databases">
        <authorList>
            <person name="Blom J."/>
        </authorList>
    </citation>
    <scope>NUCLEOTIDE SEQUENCE [LARGE SCALE GENOMIC DNA]</scope>
    <source>
        <strain evidence="7">PD885</strain>
    </source>
</reference>
<dbReference type="Proteomes" id="UP000195877">
    <property type="component" value="Chromosome 1"/>
</dbReference>
<gene>
    <name evidence="8" type="ORF">PD5205_00035</name>
    <name evidence="7" type="ORF">PD885_00035</name>
</gene>
<dbReference type="Pfam" id="PF02913">
    <property type="entry name" value="FAD-oxidase_C"/>
    <property type="match status" value="1"/>
</dbReference>
<evidence type="ECO:0000256" key="4">
    <source>
        <dbReference type="ARBA" id="ARBA00022827"/>
    </source>
</evidence>
<dbReference type="Gene3D" id="3.30.465.10">
    <property type="match status" value="1"/>
</dbReference>
<organism evidence="8 10">
    <name type="scientific">Xanthomonas fragariae</name>
    <dbReference type="NCBI Taxonomy" id="48664"/>
    <lineage>
        <taxon>Bacteria</taxon>
        <taxon>Pseudomonadati</taxon>
        <taxon>Pseudomonadota</taxon>
        <taxon>Gammaproteobacteria</taxon>
        <taxon>Lysobacterales</taxon>
        <taxon>Lysobacteraceae</taxon>
        <taxon>Xanthomonas</taxon>
    </lineage>
</organism>
<dbReference type="InterPro" id="IPR004113">
    <property type="entry name" value="FAD-bd_oxidored_4_C"/>
</dbReference>
<keyword evidence="4" id="KW-0274">FAD</keyword>
<dbReference type="EC" id="1.1.1.28" evidence="8"/>
<dbReference type="eggNOG" id="COG0277">
    <property type="taxonomic scope" value="Bacteria"/>
</dbReference>
<dbReference type="SUPFAM" id="SSF55103">
    <property type="entry name" value="FAD-linked oxidases, C-terminal domain"/>
    <property type="match status" value="1"/>
</dbReference>
<dbReference type="SUPFAM" id="SSF56176">
    <property type="entry name" value="FAD-binding/transporter-associated domain-like"/>
    <property type="match status" value="1"/>
</dbReference>
<dbReference type="EC" id="1.-.-.-" evidence="7"/>
<dbReference type="PANTHER" id="PTHR42934">
    <property type="entry name" value="GLYCOLATE OXIDASE SUBUNIT GLCD"/>
    <property type="match status" value="1"/>
</dbReference>
<dbReference type="InterPro" id="IPR016171">
    <property type="entry name" value="Vanillyl_alc_oxidase_C-sub2"/>
</dbReference>
<accession>A0A1Y6H1U8</accession>
<keyword evidence="5 8" id="KW-0560">Oxidoreductase</keyword>
<keyword evidence="3" id="KW-0285">Flavoprotein</keyword>
<reference evidence="8 10" key="2">
    <citation type="submission" date="2017-05" db="EMBL/GenBank/DDBJ databases">
        <authorList>
            <person name="Song R."/>
            <person name="Chenine A.L."/>
            <person name="Ruprecht R.M."/>
        </authorList>
    </citation>
    <scope>NUCLEOTIDE SEQUENCE [LARGE SCALE GENOMIC DNA]</scope>
    <source>
        <strain evidence="8">PD5205</strain>
    </source>
</reference>
<dbReference type="Proteomes" id="UP000195953">
    <property type="component" value="Chromosome 1"/>
</dbReference>
<keyword evidence="9" id="KW-1185">Reference proteome</keyword>
<dbReference type="Gene3D" id="1.10.45.10">
    <property type="entry name" value="Vanillyl-alcohol Oxidase, Chain A, domain 4"/>
    <property type="match status" value="1"/>
</dbReference>
<dbReference type="InterPro" id="IPR036318">
    <property type="entry name" value="FAD-bd_PCMH-like_sf"/>
</dbReference>
<dbReference type="STRING" id="48664.BER92_00145"/>
<dbReference type="InterPro" id="IPR016164">
    <property type="entry name" value="FAD-linked_Oxase-like_C"/>
</dbReference>
<name>A0A1Y6H1U8_9XANT</name>
<dbReference type="Pfam" id="PF01565">
    <property type="entry name" value="FAD_binding_4"/>
    <property type="match status" value="1"/>
</dbReference>
<dbReference type="InterPro" id="IPR016169">
    <property type="entry name" value="FAD-bd_PCMH_sub2"/>
</dbReference>